<dbReference type="STRING" id="1884261.A0A5C3QHN1"/>
<evidence type="ECO:0000313" key="3">
    <source>
        <dbReference type="Proteomes" id="UP000305067"/>
    </source>
</evidence>
<dbReference type="AlphaFoldDB" id="A0A5C3QHN1"/>
<feature type="signal peptide" evidence="1">
    <location>
        <begin position="1"/>
        <end position="15"/>
    </location>
</feature>
<gene>
    <name evidence="2" type="ORF">BDV98DRAFT_618699</name>
</gene>
<keyword evidence="1" id="KW-0732">Signal</keyword>
<evidence type="ECO:0000256" key="1">
    <source>
        <dbReference type="SAM" id="SignalP"/>
    </source>
</evidence>
<sequence>MTLGQLFLSSAGVNAFTSTNCCCCASVLSGHRTQHIKPISFASSPFANWGGCCIDKEQNAFKRGNAEMIAEWPKIPGAQLPFLWANKHNAAVLRKVLHPEKGDSAEKLTEAEEKAFKESTRGGCQTVKMAGMLFDNSDDSKGQGDRHTDYFRMLYGKGDRRFPDVWNTRFGSHGEAAVELIKHLDVYLKFARDIRLSKKQWQFTNIEGNLVHSLQDLSTLTELGATVIYRMIIAAIYMKMVQGKDFNPLDLGPLHEQVQTHIQRLLDNPDVIFGENMTYATAALDGRKNPEGSWDNPQTMQAVFAMRRMLSHLEAITMAFFPAAL</sequence>
<keyword evidence="3" id="KW-1185">Reference proteome</keyword>
<dbReference type="EMBL" id="ML178824">
    <property type="protein sequence ID" value="TFL01575.1"/>
    <property type="molecule type" value="Genomic_DNA"/>
</dbReference>
<name>A0A5C3QHN1_9AGAR</name>
<accession>A0A5C3QHN1</accession>
<feature type="chain" id="PRO_5023053361" evidence="1">
    <location>
        <begin position="16"/>
        <end position="325"/>
    </location>
</feature>
<protein>
    <submittedName>
        <fullName evidence="2">Uncharacterized protein</fullName>
    </submittedName>
</protein>
<reference evidence="2 3" key="1">
    <citation type="journal article" date="2019" name="Nat. Ecol. Evol.">
        <title>Megaphylogeny resolves global patterns of mushroom evolution.</title>
        <authorList>
            <person name="Varga T."/>
            <person name="Krizsan K."/>
            <person name="Foldi C."/>
            <person name="Dima B."/>
            <person name="Sanchez-Garcia M."/>
            <person name="Sanchez-Ramirez S."/>
            <person name="Szollosi G.J."/>
            <person name="Szarkandi J.G."/>
            <person name="Papp V."/>
            <person name="Albert L."/>
            <person name="Andreopoulos W."/>
            <person name="Angelini C."/>
            <person name="Antonin V."/>
            <person name="Barry K.W."/>
            <person name="Bougher N.L."/>
            <person name="Buchanan P."/>
            <person name="Buyck B."/>
            <person name="Bense V."/>
            <person name="Catcheside P."/>
            <person name="Chovatia M."/>
            <person name="Cooper J."/>
            <person name="Damon W."/>
            <person name="Desjardin D."/>
            <person name="Finy P."/>
            <person name="Geml J."/>
            <person name="Haridas S."/>
            <person name="Hughes K."/>
            <person name="Justo A."/>
            <person name="Karasinski D."/>
            <person name="Kautmanova I."/>
            <person name="Kiss B."/>
            <person name="Kocsube S."/>
            <person name="Kotiranta H."/>
            <person name="LaButti K.M."/>
            <person name="Lechner B.E."/>
            <person name="Liimatainen K."/>
            <person name="Lipzen A."/>
            <person name="Lukacs Z."/>
            <person name="Mihaltcheva S."/>
            <person name="Morgado L.N."/>
            <person name="Niskanen T."/>
            <person name="Noordeloos M.E."/>
            <person name="Ohm R.A."/>
            <person name="Ortiz-Santana B."/>
            <person name="Ovrebo C."/>
            <person name="Racz N."/>
            <person name="Riley R."/>
            <person name="Savchenko A."/>
            <person name="Shiryaev A."/>
            <person name="Soop K."/>
            <person name="Spirin V."/>
            <person name="Szebenyi C."/>
            <person name="Tomsovsky M."/>
            <person name="Tulloss R.E."/>
            <person name="Uehling J."/>
            <person name="Grigoriev I.V."/>
            <person name="Vagvolgyi C."/>
            <person name="Papp T."/>
            <person name="Martin F.M."/>
            <person name="Miettinen O."/>
            <person name="Hibbett D.S."/>
            <person name="Nagy L.G."/>
        </authorList>
    </citation>
    <scope>NUCLEOTIDE SEQUENCE [LARGE SCALE GENOMIC DNA]</scope>
    <source>
        <strain evidence="2 3">CBS 309.79</strain>
    </source>
</reference>
<evidence type="ECO:0000313" key="2">
    <source>
        <dbReference type="EMBL" id="TFL01575.1"/>
    </source>
</evidence>
<organism evidence="2 3">
    <name type="scientific">Pterulicium gracile</name>
    <dbReference type="NCBI Taxonomy" id="1884261"/>
    <lineage>
        <taxon>Eukaryota</taxon>
        <taxon>Fungi</taxon>
        <taxon>Dikarya</taxon>
        <taxon>Basidiomycota</taxon>
        <taxon>Agaricomycotina</taxon>
        <taxon>Agaricomycetes</taxon>
        <taxon>Agaricomycetidae</taxon>
        <taxon>Agaricales</taxon>
        <taxon>Pleurotineae</taxon>
        <taxon>Pterulaceae</taxon>
        <taxon>Pterulicium</taxon>
    </lineage>
</organism>
<dbReference type="Proteomes" id="UP000305067">
    <property type="component" value="Unassembled WGS sequence"/>
</dbReference>
<dbReference type="OrthoDB" id="3052721at2759"/>
<proteinExistence type="predicted"/>